<proteinExistence type="predicted"/>
<reference evidence="2 3" key="1">
    <citation type="submission" date="2018-04" db="EMBL/GenBank/DDBJ databases">
        <title>Paenibacillus taichungensis Genome sequencing and assembly.</title>
        <authorList>
            <person name="Xu J."/>
            <person name="Rensing C."/>
            <person name="Mazhar H.S."/>
        </authorList>
    </citation>
    <scope>NUCLEOTIDE SEQUENCE [LARGE SCALE GENOMIC DNA]</scope>
    <source>
        <strain evidence="2 3">NC1</strain>
    </source>
</reference>
<evidence type="ECO:0000313" key="3">
    <source>
        <dbReference type="Proteomes" id="UP000250642"/>
    </source>
</evidence>
<name>A0A329R3P1_9BACL</name>
<keyword evidence="1" id="KW-1133">Transmembrane helix</keyword>
<feature type="transmembrane region" description="Helical" evidence="1">
    <location>
        <begin position="16"/>
        <end position="38"/>
    </location>
</feature>
<evidence type="ECO:0000313" key="2">
    <source>
        <dbReference type="EMBL" id="RAW19101.1"/>
    </source>
</evidence>
<comment type="caution">
    <text evidence="2">The sequence shown here is derived from an EMBL/GenBank/DDBJ whole genome shotgun (WGS) entry which is preliminary data.</text>
</comment>
<dbReference type="AlphaFoldDB" id="A0A329R3P1"/>
<protein>
    <submittedName>
        <fullName evidence="2">Uncharacterized protein</fullName>
    </submittedName>
</protein>
<dbReference type="Proteomes" id="UP000250642">
    <property type="component" value="Unassembled WGS sequence"/>
</dbReference>
<feature type="transmembrane region" description="Helical" evidence="1">
    <location>
        <begin position="50"/>
        <end position="71"/>
    </location>
</feature>
<sequence length="238" mass="26750">MKVRNNDSLRGENLQYLFTILFILGFMAFFVFIVLMVLSMRKQNRIPIRYLALTAACFAIASIGMYGMLALPSNPPQSSRTDQTEKQESVTATTEEFKNKFNAAVGKYRLNGLSITRLNMKNSSEQGTGTFEYVFNDELRLVGTLNLDQKVQEVRLYGTGDVSEPTGGIFLTAIAALILTTNNEYTYNDAQNVIQDIGILDRNVSQSEFDGATVRNGFEYRFSVQDHEHSTFEITVAK</sequence>
<evidence type="ECO:0000256" key="1">
    <source>
        <dbReference type="SAM" id="Phobius"/>
    </source>
</evidence>
<accession>A0A329R3P1</accession>
<dbReference type="EMBL" id="QEVW01000002">
    <property type="protein sequence ID" value="RAW19101.1"/>
    <property type="molecule type" value="Genomic_DNA"/>
</dbReference>
<organism evidence="2 3">
    <name type="scientific">Paenibacillus taichungensis</name>
    <dbReference type="NCBI Taxonomy" id="484184"/>
    <lineage>
        <taxon>Bacteria</taxon>
        <taxon>Bacillati</taxon>
        <taxon>Bacillota</taxon>
        <taxon>Bacilli</taxon>
        <taxon>Bacillales</taxon>
        <taxon>Paenibacillaceae</taxon>
        <taxon>Paenibacillus</taxon>
    </lineage>
</organism>
<gene>
    <name evidence="2" type="ORF">DC345_02910</name>
</gene>
<keyword evidence="1" id="KW-0472">Membrane</keyword>
<keyword evidence="1" id="KW-0812">Transmembrane</keyword>